<evidence type="ECO:0000256" key="4">
    <source>
        <dbReference type="ARBA" id="ARBA00022692"/>
    </source>
</evidence>
<name>X1LKB3_9ZZZZ</name>
<evidence type="ECO:0000313" key="11">
    <source>
        <dbReference type="EMBL" id="GAI19503.1"/>
    </source>
</evidence>
<keyword evidence="5" id="KW-0732">Signal</keyword>
<evidence type="ECO:0000256" key="2">
    <source>
        <dbReference type="ARBA" id="ARBA00022448"/>
    </source>
</evidence>
<reference evidence="11" key="1">
    <citation type="journal article" date="2014" name="Front. Microbiol.">
        <title>High frequency of phylogenetically diverse reductive dehalogenase-homologous genes in deep subseafloor sedimentary metagenomes.</title>
        <authorList>
            <person name="Kawai M."/>
            <person name="Futagami T."/>
            <person name="Toyoda A."/>
            <person name="Takaki Y."/>
            <person name="Nishi S."/>
            <person name="Hori S."/>
            <person name="Arai W."/>
            <person name="Tsubouchi T."/>
            <person name="Morono Y."/>
            <person name="Uchiyama I."/>
            <person name="Ito T."/>
            <person name="Fujiyama A."/>
            <person name="Inagaki F."/>
            <person name="Takami H."/>
        </authorList>
    </citation>
    <scope>NUCLEOTIDE SEQUENCE</scope>
    <source>
        <strain evidence="11">Expedition CK06-06</strain>
    </source>
</reference>
<keyword evidence="6 9" id="KW-1133">Transmembrane helix</keyword>
<evidence type="ECO:0000256" key="3">
    <source>
        <dbReference type="ARBA" id="ARBA00022449"/>
    </source>
</evidence>
<evidence type="ECO:0000256" key="6">
    <source>
        <dbReference type="ARBA" id="ARBA00022989"/>
    </source>
</evidence>
<feature type="domain" description="Cation/H+ exchanger transmembrane" evidence="10">
    <location>
        <begin position="16"/>
        <end position="129"/>
    </location>
</feature>
<gene>
    <name evidence="11" type="ORF">S06H3_29158</name>
</gene>
<dbReference type="InterPro" id="IPR038770">
    <property type="entry name" value="Na+/solute_symporter_sf"/>
</dbReference>
<feature type="non-terminal residue" evidence="11">
    <location>
        <position position="130"/>
    </location>
</feature>
<dbReference type="InterPro" id="IPR045158">
    <property type="entry name" value="KEA4/5/6-like"/>
</dbReference>
<keyword evidence="7" id="KW-0406">Ion transport</keyword>
<keyword evidence="4 9" id="KW-0812">Transmembrane</keyword>
<sequence>MEEYRLILDLAIAIGAALGGGLIARLLKLPTVIGYIIAGVVIGPYALGLVQNSNDIRLLAVVGVVLLLFTLGVEFSLRELKKIRNVAIFGGTAQILITTCLGMIVVMFLLRQSLTEAVIFGFLISLSSTN</sequence>
<accession>X1LKB3</accession>
<organism evidence="11">
    <name type="scientific">marine sediment metagenome</name>
    <dbReference type="NCBI Taxonomy" id="412755"/>
    <lineage>
        <taxon>unclassified sequences</taxon>
        <taxon>metagenomes</taxon>
        <taxon>ecological metagenomes</taxon>
    </lineage>
</organism>
<dbReference type="GO" id="GO:0015386">
    <property type="term" value="F:potassium:proton antiporter activity"/>
    <property type="evidence" value="ECO:0007669"/>
    <property type="project" value="InterPro"/>
</dbReference>
<evidence type="ECO:0000256" key="9">
    <source>
        <dbReference type="SAM" id="Phobius"/>
    </source>
</evidence>
<keyword evidence="2" id="KW-0813">Transport</keyword>
<dbReference type="PANTHER" id="PTHR16254">
    <property type="entry name" value="POTASSIUM/PROTON ANTIPORTER-RELATED"/>
    <property type="match status" value="1"/>
</dbReference>
<evidence type="ECO:0000256" key="8">
    <source>
        <dbReference type="ARBA" id="ARBA00023136"/>
    </source>
</evidence>
<dbReference type="AlphaFoldDB" id="X1LKB3"/>
<dbReference type="InterPro" id="IPR006153">
    <property type="entry name" value="Cation/H_exchanger_TM"/>
</dbReference>
<feature type="transmembrane region" description="Helical" evidence="9">
    <location>
        <begin position="6"/>
        <end position="27"/>
    </location>
</feature>
<evidence type="ECO:0000259" key="10">
    <source>
        <dbReference type="Pfam" id="PF00999"/>
    </source>
</evidence>
<feature type="transmembrane region" description="Helical" evidence="9">
    <location>
        <begin position="32"/>
        <end position="50"/>
    </location>
</feature>
<feature type="transmembrane region" description="Helical" evidence="9">
    <location>
        <begin position="56"/>
        <end position="75"/>
    </location>
</feature>
<keyword evidence="3" id="KW-0050">Antiport</keyword>
<dbReference type="GO" id="GO:0016020">
    <property type="term" value="C:membrane"/>
    <property type="evidence" value="ECO:0007669"/>
    <property type="project" value="UniProtKB-SubCell"/>
</dbReference>
<protein>
    <recommendedName>
        <fullName evidence="10">Cation/H+ exchanger transmembrane domain-containing protein</fullName>
    </recommendedName>
</protein>
<keyword evidence="8 9" id="KW-0472">Membrane</keyword>
<feature type="transmembrane region" description="Helical" evidence="9">
    <location>
        <begin position="87"/>
        <end position="110"/>
    </location>
</feature>
<comment type="subcellular location">
    <subcellularLocation>
        <location evidence="1">Membrane</location>
        <topology evidence="1">Multi-pass membrane protein</topology>
    </subcellularLocation>
</comment>
<dbReference type="Gene3D" id="1.20.1530.20">
    <property type="match status" value="1"/>
</dbReference>
<evidence type="ECO:0000256" key="1">
    <source>
        <dbReference type="ARBA" id="ARBA00004141"/>
    </source>
</evidence>
<comment type="caution">
    <text evidence="11">The sequence shown here is derived from an EMBL/GenBank/DDBJ whole genome shotgun (WGS) entry which is preliminary data.</text>
</comment>
<evidence type="ECO:0000256" key="7">
    <source>
        <dbReference type="ARBA" id="ARBA00023065"/>
    </source>
</evidence>
<evidence type="ECO:0000256" key="5">
    <source>
        <dbReference type="ARBA" id="ARBA00022729"/>
    </source>
</evidence>
<proteinExistence type="predicted"/>
<dbReference type="Pfam" id="PF00999">
    <property type="entry name" value="Na_H_Exchanger"/>
    <property type="match status" value="1"/>
</dbReference>
<dbReference type="EMBL" id="BARV01017072">
    <property type="protein sequence ID" value="GAI19503.1"/>
    <property type="molecule type" value="Genomic_DNA"/>
</dbReference>
<dbReference type="PANTHER" id="PTHR16254:SF14">
    <property type="entry name" value="TRANSMEMBRANE AND COILED-COIL DOMAIN-CONTAINING PROTEIN 3"/>
    <property type="match status" value="1"/>
</dbReference>